<name>A0A0J7XYU3_9SPHN</name>
<dbReference type="EMBL" id="JACU01000004">
    <property type="protein sequence ID" value="KMS56667.1"/>
    <property type="molecule type" value="Genomic_DNA"/>
</dbReference>
<keyword evidence="1" id="KW-1133">Transmembrane helix</keyword>
<dbReference type="PATRIC" id="fig|1114963.3.peg.1961"/>
<dbReference type="AlphaFoldDB" id="A0A0J7XYU3"/>
<protein>
    <submittedName>
        <fullName evidence="2">Uncharacterized protein</fullName>
    </submittedName>
</protein>
<keyword evidence="3" id="KW-1185">Reference proteome</keyword>
<sequence length="41" mass="4787">MGWLLILTVPMRLIALVLWFIVGAMWFAARCRKAQTPDIRQ</sequence>
<accession>A0A0J7XYU3</accession>
<keyword evidence="1" id="KW-0472">Membrane</keyword>
<organism evidence="2 3">
    <name type="scientific">Novosphingobium barchaimii LL02</name>
    <dbReference type="NCBI Taxonomy" id="1114963"/>
    <lineage>
        <taxon>Bacteria</taxon>
        <taxon>Pseudomonadati</taxon>
        <taxon>Pseudomonadota</taxon>
        <taxon>Alphaproteobacteria</taxon>
        <taxon>Sphingomonadales</taxon>
        <taxon>Sphingomonadaceae</taxon>
        <taxon>Novosphingobium</taxon>
    </lineage>
</organism>
<proteinExistence type="predicted"/>
<gene>
    <name evidence="2" type="ORF">V474_15665</name>
</gene>
<evidence type="ECO:0000313" key="3">
    <source>
        <dbReference type="Proteomes" id="UP000052268"/>
    </source>
</evidence>
<reference evidence="2 3" key="1">
    <citation type="journal article" date="2015" name="G3 (Bethesda)">
        <title>Insights into Ongoing Evolution of the Hexachlorocyclohexane Catabolic Pathway from Comparative Genomics of Ten Sphingomonadaceae Strains.</title>
        <authorList>
            <person name="Pearce S.L."/>
            <person name="Oakeshott J.G."/>
            <person name="Pandey G."/>
        </authorList>
    </citation>
    <scope>NUCLEOTIDE SEQUENCE [LARGE SCALE GENOMIC DNA]</scope>
    <source>
        <strain evidence="2 3">LL02</strain>
    </source>
</reference>
<feature type="transmembrane region" description="Helical" evidence="1">
    <location>
        <begin position="6"/>
        <end position="29"/>
    </location>
</feature>
<keyword evidence="1" id="KW-0812">Transmembrane</keyword>
<evidence type="ECO:0000313" key="2">
    <source>
        <dbReference type="EMBL" id="KMS56667.1"/>
    </source>
</evidence>
<dbReference type="Proteomes" id="UP000052268">
    <property type="component" value="Unassembled WGS sequence"/>
</dbReference>
<comment type="caution">
    <text evidence="2">The sequence shown here is derived from an EMBL/GenBank/DDBJ whole genome shotgun (WGS) entry which is preliminary data.</text>
</comment>
<evidence type="ECO:0000256" key="1">
    <source>
        <dbReference type="SAM" id="Phobius"/>
    </source>
</evidence>